<evidence type="ECO:0000313" key="1">
    <source>
        <dbReference type="EMBL" id="APG10207.1"/>
    </source>
</evidence>
<proteinExistence type="predicted"/>
<dbReference type="RefSeq" id="WP_155795034.1">
    <property type="nucleotide sequence ID" value="NZ_CP017637.1"/>
</dbReference>
<protein>
    <recommendedName>
        <fullName evidence="3">DUF3553 domain-containing protein</fullName>
    </recommendedName>
</protein>
<reference evidence="1 2" key="1">
    <citation type="submission" date="2016-11" db="EMBL/GenBank/DDBJ databases">
        <title>Complete Genome Sequence of Bradyrhizobium sp. strain J5, an isolated from soybean nodule in Hokkaido.</title>
        <authorList>
            <person name="Kanehara K."/>
        </authorList>
    </citation>
    <scope>NUCLEOTIDE SEQUENCE [LARGE SCALE GENOMIC DNA]</scope>
    <source>
        <strain evidence="1 2">J5</strain>
    </source>
</reference>
<dbReference type="Proteomes" id="UP000181962">
    <property type="component" value="Chromosome"/>
</dbReference>
<sequence>MTNYKGAQHLAVGTYVAALYQGSWYPGRIIRFDAGDVVVVRRTTNRGSVPETILVDEGDVRVVSEKNFGKY</sequence>
<dbReference type="AlphaFoldDB" id="A0A1L3FA79"/>
<accession>A0A1L3FA79</accession>
<name>A0A1L3FA79_BRAJP</name>
<evidence type="ECO:0000313" key="2">
    <source>
        <dbReference type="Proteomes" id="UP000181962"/>
    </source>
</evidence>
<dbReference type="CDD" id="cd20379">
    <property type="entry name" value="Tudor_dTUD-like"/>
    <property type="match status" value="1"/>
</dbReference>
<organism evidence="1 2">
    <name type="scientific">Bradyrhizobium japonicum</name>
    <dbReference type="NCBI Taxonomy" id="375"/>
    <lineage>
        <taxon>Bacteria</taxon>
        <taxon>Pseudomonadati</taxon>
        <taxon>Pseudomonadota</taxon>
        <taxon>Alphaproteobacteria</taxon>
        <taxon>Hyphomicrobiales</taxon>
        <taxon>Nitrobacteraceae</taxon>
        <taxon>Bradyrhizobium</taxon>
    </lineage>
</organism>
<dbReference type="EMBL" id="CP017637">
    <property type="protein sequence ID" value="APG10207.1"/>
    <property type="molecule type" value="Genomic_DNA"/>
</dbReference>
<evidence type="ECO:0008006" key="3">
    <source>
        <dbReference type="Google" id="ProtNLM"/>
    </source>
</evidence>
<gene>
    <name evidence="1" type="ORF">BKD09_17920</name>
</gene>